<dbReference type="InterPro" id="IPR011611">
    <property type="entry name" value="PfkB_dom"/>
</dbReference>
<keyword evidence="2" id="KW-0808">Transferase</keyword>
<dbReference type="SUPFAM" id="SSF53613">
    <property type="entry name" value="Ribokinase-like"/>
    <property type="match status" value="1"/>
</dbReference>
<dbReference type="Proteomes" id="UP000094378">
    <property type="component" value="Chromosome"/>
</dbReference>
<proteinExistence type="inferred from homology"/>
<dbReference type="RefSeq" id="WP_069115807.1">
    <property type="nucleotide sequence ID" value="NZ_CP017015.1"/>
</dbReference>
<dbReference type="CDD" id="cd01167">
    <property type="entry name" value="bac_FRK"/>
    <property type="match status" value="1"/>
</dbReference>
<reference evidence="5 6" key="1">
    <citation type="submission" date="2016-08" db="EMBL/GenBank/DDBJ databases">
        <title>Complete genome sequence of Spiroplasma helicoides TABS-2 (DSM 22551).</title>
        <authorList>
            <person name="Shen W.-Y."/>
            <person name="Lo W.-S."/>
            <person name="Lai Y.-C."/>
            <person name="Kuo C.-H."/>
        </authorList>
    </citation>
    <scope>NUCLEOTIDE SEQUENCE [LARGE SCALE GENOMIC DNA]</scope>
    <source>
        <strain evidence="5 6">TABS-2</strain>
    </source>
</reference>
<gene>
    <name evidence="5" type="primary">scrK</name>
    <name evidence="5" type="ORF">SHELI_v1c00720</name>
</gene>
<evidence type="ECO:0000256" key="3">
    <source>
        <dbReference type="ARBA" id="ARBA00022777"/>
    </source>
</evidence>
<dbReference type="KEGG" id="shj:SHELI_v1c00720"/>
<evidence type="ECO:0000256" key="1">
    <source>
        <dbReference type="ARBA" id="ARBA00010688"/>
    </source>
</evidence>
<dbReference type="GO" id="GO:0016301">
    <property type="term" value="F:kinase activity"/>
    <property type="evidence" value="ECO:0007669"/>
    <property type="project" value="UniProtKB-KW"/>
</dbReference>
<dbReference type="PATRIC" id="fig|216938.3.peg.72"/>
<comment type="similarity">
    <text evidence="1">Belongs to the carbohydrate kinase PfkB family.</text>
</comment>
<organism evidence="5 6">
    <name type="scientific">Spiroplasma helicoides</name>
    <dbReference type="NCBI Taxonomy" id="216938"/>
    <lineage>
        <taxon>Bacteria</taxon>
        <taxon>Bacillati</taxon>
        <taxon>Mycoplasmatota</taxon>
        <taxon>Mollicutes</taxon>
        <taxon>Entomoplasmatales</taxon>
        <taxon>Spiroplasmataceae</taxon>
        <taxon>Spiroplasma</taxon>
    </lineage>
</organism>
<evidence type="ECO:0000259" key="4">
    <source>
        <dbReference type="Pfam" id="PF00294"/>
    </source>
</evidence>
<keyword evidence="6" id="KW-1185">Reference proteome</keyword>
<feature type="domain" description="Carbohydrate kinase PfkB" evidence="4">
    <location>
        <begin position="1"/>
        <end position="297"/>
    </location>
</feature>
<evidence type="ECO:0000313" key="6">
    <source>
        <dbReference type="Proteomes" id="UP000094378"/>
    </source>
</evidence>
<dbReference type="AlphaFoldDB" id="A0A1B3SJC5"/>
<dbReference type="PANTHER" id="PTHR43085:SF54">
    <property type="entry name" value="PUTATIVE-RELATED"/>
    <property type="match status" value="1"/>
</dbReference>
<dbReference type="STRING" id="216938.SHELI_v1c00720"/>
<sequence>MKKVLCIGESLLDIIVQDNKVLEANVGGAPLNVACTINHLGGQSSLLSSIGDDDNGKNILNTLKKYNVDTDTIQVLKNHKTTVAYVSIFEDGERNFTFELDADQNMEFEVVKDKLKDFSILHFGSATALLGNKSEETYKKLLTESKKLKKFIVFDPNWRNLLWNEDTKTFNKKISEYLESADFIKISDAELEVITGEKDCDRGFEKLIKLYHNATFFITLGPDGCFVGNSEWAKRYDVERAVNPVDTTGAGDAFIGYIIYKISELENRDSWQNKVDEIILEANEYAKKSIYYKGALTFLDN</sequence>
<keyword evidence="3 5" id="KW-0418">Kinase</keyword>
<dbReference type="PANTHER" id="PTHR43085">
    <property type="entry name" value="HEXOKINASE FAMILY MEMBER"/>
    <property type="match status" value="1"/>
</dbReference>
<dbReference type="Pfam" id="PF00294">
    <property type="entry name" value="PfkB"/>
    <property type="match status" value="1"/>
</dbReference>
<dbReference type="OrthoDB" id="9813569at2"/>
<accession>A0A1B3SJC5</accession>
<dbReference type="Gene3D" id="3.40.1190.20">
    <property type="match status" value="1"/>
</dbReference>
<name>A0A1B3SJC5_9MOLU</name>
<dbReference type="EMBL" id="CP017015">
    <property type="protein sequence ID" value="AOG60027.1"/>
    <property type="molecule type" value="Genomic_DNA"/>
</dbReference>
<dbReference type="InterPro" id="IPR002173">
    <property type="entry name" value="Carboh/pur_kinase_PfkB_CS"/>
</dbReference>
<protein>
    <submittedName>
        <fullName evidence="5">Fructokinase</fullName>
    </submittedName>
</protein>
<evidence type="ECO:0000256" key="2">
    <source>
        <dbReference type="ARBA" id="ARBA00022679"/>
    </source>
</evidence>
<evidence type="ECO:0000313" key="5">
    <source>
        <dbReference type="EMBL" id="AOG60027.1"/>
    </source>
</evidence>
<dbReference type="InterPro" id="IPR050306">
    <property type="entry name" value="PfkB_Carbo_kinase"/>
</dbReference>
<dbReference type="InterPro" id="IPR029056">
    <property type="entry name" value="Ribokinase-like"/>
</dbReference>
<dbReference type="PROSITE" id="PS00583">
    <property type="entry name" value="PFKB_KINASES_1"/>
    <property type="match status" value="1"/>
</dbReference>